<organism evidence="2 3">
    <name type="scientific">Serendipita indica (strain DSM 11827)</name>
    <name type="common">Root endophyte fungus</name>
    <name type="synonym">Piriformospora indica</name>
    <dbReference type="NCBI Taxonomy" id="1109443"/>
    <lineage>
        <taxon>Eukaryota</taxon>
        <taxon>Fungi</taxon>
        <taxon>Dikarya</taxon>
        <taxon>Basidiomycota</taxon>
        <taxon>Agaricomycotina</taxon>
        <taxon>Agaricomycetes</taxon>
        <taxon>Sebacinales</taxon>
        <taxon>Serendipitaceae</taxon>
        <taxon>Serendipita</taxon>
    </lineage>
</organism>
<evidence type="ECO:0000256" key="1">
    <source>
        <dbReference type="SAM" id="MobiDB-lite"/>
    </source>
</evidence>
<comment type="caution">
    <text evidence="2">The sequence shown here is derived from an EMBL/GenBank/DDBJ whole genome shotgun (WGS) entry which is preliminary data.</text>
</comment>
<proteinExistence type="predicted"/>
<dbReference type="HOGENOM" id="CLU_2655402_0_0_1"/>
<dbReference type="Proteomes" id="UP000007148">
    <property type="component" value="Unassembled WGS sequence"/>
</dbReference>
<accession>G4TXA8</accession>
<evidence type="ECO:0000313" key="3">
    <source>
        <dbReference type="Proteomes" id="UP000007148"/>
    </source>
</evidence>
<dbReference type="EMBL" id="CAFZ01000562">
    <property type="protein sequence ID" value="CCA75951.1"/>
    <property type="molecule type" value="Genomic_DNA"/>
</dbReference>
<reference evidence="2 3" key="1">
    <citation type="journal article" date="2011" name="PLoS Pathog.">
        <title>Endophytic Life Strategies Decoded by Genome and Transcriptome Analyses of the Mutualistic Root Symbiont Piriformospora indica.</title>
        <authorList>
            <person name="Zuccaro A."/>
            <person name="Lahrmann U."/>
            <person name="Guldener U."/>
            <person name="Langen G."/>
            <person name="Pfiffi S."/>
            <person name="Biedenkopf D."/>
            <person name="Wong P."/>
            <person name="Samans B."/>
            <person name="Grimm C."/>
            <person name="Basiewicz M."/>
            <person name="Murat C."/>
            <person name="Martin F."/>
            <person name="Kogel K.H."/>
        </authorList>
    </citation>
    <scope>NUCLEOTIDE SEQUENCE [LARGE SCALE GENOMIC DNA]</scope>
    <source>
        <strain evidence="2 3">DSM 11827</strain>
    </source>
</reference>
<dbReference type="InParanoid" id="G4TXA8"/>
<keyword evidence="3" id="KW-1185">Reference proteome</keyword>
<dbReference type="AlphaFoldDB" id="G4TXA8"/>
<name>G4TXA8_SERID</name>
<gene>
    <name evidence="2" type="ORF">PIIN_09947</name>
</gene>
<feature type="region of interest" description="Disordered" evidence="1">
    <location>
        <begin position="1"/>
        <end position="23"/>
    </location>
</feature>
<sequence>MKVDIQSHGLITQRRRPRRSPPCDQRERYALTRLRRGIQESPEYDCRIIPNHTSAEEIATQESSNQKMKPRLLTVF</sequence>
<protein>
    <submittedName>
        <fullName evidence="2">Uncharacterized protein</fullName>
    </submittedName>
</protein>
<evidence type="ECO:0000313" key="2">
    <source>
        <dbReference type="EMBL" id="CCA75951.1"/>
    </source>
</evidence>